<evidence type="ECO:0000256" key="5">
    <source>
        <dbReference type="ARBA" id="ARBA00023014"/>
    </source>
</evidence>
<dbReference type="InterPro" id="IPR036188">
    <property type="entry name" value="FAD/NAD-bd_sf"/>
</dbReference>
<keyword evidence="5" id="KW-0411">Iron-sulfur</keyword>
<evidence type="ECO:0000256" key="3">
    <source>
        <dbReference type="ARBA" id="ARBA00023002"/>
    </source>
</evidence>
<dbReference type="EMBL" id="JAJHJB010000004">
    <property type="protein sequence ID" value="MCC5464752.1"/>
    <property type="molecule type" value="Genomic_DNA"/>
</dbReference>
<feature type="transmembrane region" description="Helical" evidence="6">
    <location>
        <begin position="6"/>
        <end position="27"/>
    </location>
</feature>
<accession>A0ABS8HNG1</accession>
<keyword evidence="3" id="KW-0560">Oxidoreductase</keyword>
<evidence type="ECO:0000313" key="7">
    <source>
        <dbReference type="EMBL" id="MCC5464752.1"/>
    </source>
</evidence>
<dbReference type="Gene3D" id="3.50.50.60">
    <property type="entry name" value="FAD/NAD(P)-binding domain"/>
    <property type="match status" value="1"/>
</dbReference>
<dbReference type="SUPFAM" id="SSF51905">
    <property type="entry name" value="FAD/NAD(P)-binding domain"/>
    <property type="match status" value="1"/>
</dbReference>
<dbReference type="InterPro" id="IPR039650">
    <property type="entry name" value="HdrA-like"/>
</dbReference>
<sequence length="446" mass="48221">MYDYDVVIVGGGVSGAVAGIACARMGVKTLIIEKMGFLGGMLTAGGVGPMMTFHAGDIQVVRGIAEEIVQKLKEQGGSPGHIVDTTGYTYTVTPFDAELLKHVLENMFLAAGGEILYHSMLLKATVQTGKIKAIHVCTKSGSIEFTARIFIDATGDGDLAALSGVGFLLGRDTDNLCQPVTMNMKVRNVDIEKLKECIRQDPGDFPNTSVDLLDKAPRLSMGGFKKIFDEGRKNGEITFSREFILLFETSNPGEVIVNTTRVQKVNPTDFWQLSGAEIEGRRQALELFGFMNNRVPGFEKSILMYTGPNVGVRESRKIKGNYILTAKDLFDGLRFEDEIACGGYPVDVHSPDGEGTNSRHLAWGVIYGIPYRCLTNSKVDNLINVGRCISVTHEACASVRVSPIAMAVGQAGGIAAAWAAIHNSNAVAVKYPEIRTQLLESGAYLR</sequence>
<keyword evidence="6" id="KW-1133">Transmembrane helix</keyword>
<organism evidence="7 8">
    <name type="scientific">Pelosinus baikalensis</name>
    <dbReference type="NCBI Taxonomy" id="2892015"/>
    <lineage>
        <taxon>Bacteria</taxon>
        <taxon>Bacillati</taxon>
        <taxon>Bacillota</taxon>
        <taxon>Negativicutes</taxon>
        <taxon>Selenomonadales</taxon>
        <taxon>Sporomusaceae</taxon>
        <taxon>Pelosinus</taxon>
    </lineage>
</organism>
<dbReference type="RefSeq" id="WP_229534173.1">
    <property type="nucleotide sequence ID" value="NZ_JAJHJB010000004.1"/>
</dbReference>
<evidence type="ECO:0000256" key="6">
    <source>
        <dbReference type="SAM" id="Phobius"/>
    </source>
</evidence>
<dbReference type="Proteomes" id="UP001165492">
    <property type="component" value="Unassembled WGS sequence"/>
</dbReference>
<evidence type="ECO:0000256" key="4">
    <source>
        <dbReference type="ARBA" id="ARBA00023004"/>
    </source>
</evidence>
<evidence type="ECO:0000313" key="8">
    <source>
        <dbReference type="Proteomes" id="UP001165492"/>
    </source>
</evidence>
<evidence type="ECO:0000256" key="1">
    <source>
        <dbReference type="ARBA" id="ARBA00022485"/>
    </source>
</evidence>
<dbReference type="PANTHER" id="PTHR43498:SF1">
    <property type="entry name" value="COB--COM HETERODISULFIDE REDUCTASE IRON-SULFUR SUBUNIT A"/>
    <property type="match status" value="1"/>
</dbReference>
<evidence type="ECO:0000256" key="2">
    <source>
        <dbReference type="ARBA" id="ARBA00022723"/>
    </source>
</evidence>
<dbReference type="PANTHER" id="PTHR43498">
    <property type="entry name" value="FERREDOXIN:COB-COM HETERODISULFIDE REDUCTASE SUBUNIT A"/>
    <property type="match status" value="1"/>
</dbReference>
<comment type="caution">
    <text evidence="7">The sequence shown here is derived from an EMBL/GenBank/DDBJ whole genome shotgun (WGS) entry which is preliminary data.</text>
</comment>
<protein>
    <submittedName>
        <fullName evidence="7">FAD-dependent oxidoreductase</fullName>
    </submittedName>
</protein>
<name>A0ABS8HNG1_9FIRM</name>
<keyword evidence="4" id="KW-0408">Iron</keyword>
<keyword evidence="2" id="KW-0479">Metal-binding</keyword>
<reference evidence="7" key="1">
    <citation type="submission" date="2021-11" db="EMBL/GenBank/DDBJ databases">
        <title>Description of a new species Pelosinus isolated from the bottom sediments of Lake Baikal.</title>
        <authorList>
            <person name="Zakharyuk A."/>
        </authorList>
    </citation>
    <scope>NUCLEOTIDE SEQUENCE</scope>
    <source>
        <strain evidence="7">Bkl1</strain>
    </source>
</reference>
<keyword evidence="6" id="KW-0812">Transmembrane</keyword>
<keyword evidence="8" id="KW-1185">Reference proteome</keyword>
<dbReference type="Pfam" id="PF12831">
    <property type="entry name" value="FAD_oxidored"/>
    <property type="match status" value="1"/>
</dbReference>
<gene>
    <name evidence="7" type="ORF">LMF89_05135</name>
</gene>
<keyword evidence="6" id="KW-0472">Membrane</keyword>
<keyword evidence="1" id="KW-0004">4Fe-4S</keyword>
<proteinExistence type="predicted"/>